<feature type="region of interest" description="Disordered" evidence="11">
    <location>
        <begin position="675"/>
        <end position="695"/>
    </location>
</feature>
<dbReference type="Proteomes" id="UP001162834">
    <property type="component" value="Chromosome"/>
</dbReference>
<comment type="miscellaneous">
    <text evidence="10">In the RecBCD complex, RecB has a slow 3'-5' helicase, an exonuclease activity and loads RecA onto ssDNA, RecD has a fast 5'-3' helicase activity, while RecC stimulates the ATPase and processivity of the RecB helicase and contributes to recognition of the Chi site.</text>
</comment>
<accession>A0A9E7C2E7</accession>
<dbReference type="Gene3D" id="3.40.50.10930">
    <property type="match status" value="1"/>
</dbReference>
<dbReference type="PANTHER" id="PTHR30591">
    <property type="entry name" value="RECBCD ENZYME SUBUNIT RECC"/>
    <property type="match status" value="1"/>
</dbReference>
<keyword evidence="3 10" id="KW-0227">DNA damage</keyword>
<evidence type="ECO:0000256" key="3">
    <source>
        <dbReference type="ARBA" id="ARBA00022763"/>
    </source>
</evidence>
<dbReference type="HAMAP" id="MF_01486">
    <property type="entry name" value="RecC"/>
    <property type="match status" value="1"/>
</dbReference>
<keyword evidence="9 10" id="KW-0234">DNA repair</keyword>
<dbReference type="RefSeq" id="WP_259312511.1">
    <property type="nucleotide sequence ID" value="NZ_CP087164.1"/>
</dbReference>
<sequence>MLHIHRAERADALVDALRALLADPLEDPFAPEVVGVPTRGMERWLTQRLSEALGTSEGRADGVCANVDFPSPRRLTDQAIAAACGIEPDADPWAPERAVWPLLDVVDGSLHEPWLAALAAHLGAHDEQTRAVRRFATVRHLADLFDRYALHRPGIVRAWAAGDDGGIRDGGAWQAELWRRLRVRIDHPDPAERLDLACARLREDPARTELPKRLSLFNLTRLPQGHLDVLCALAAHRDVHLFLLHPSPALWDRVAEATCGTPPIVARRADPTAALAANRLLASWGHDARELQLVVTGHDDPIADEHHAAPHGSATLLERVQQDIRADRAPAGAPLPAQDRSIEIHSCHGRARQVEVLRDAILHLLADDATLEPRDVIVMCPDIETFAPLIHATFGVGDLAGGGDGEDDDPDALADDVRPPDLRVRLADRSLRQTNPILGAVAELLDLAGRRITASELLDFADRDPVRRRFRLDDDDLARLEDWVAESGIRWGLDAAHRAPFKLDTLEAGTWRAGIDRLLVGVTMSEDGRRLYHDVLPLDDVESGAIDLAGRFAELLDRVQHALDALSRTQPIDAWATALADAADALTTTAPRESWQRDQLKRLLDDVVGESGGRVTTLATPEIRALLAERLRGRPTRANFRTGHLTVCTLMPMRSVPHRVVCLLGMDDAQFPRKAPRDGDDLMLDRPRVGDRDPRTEDRQLLLDALMAATDRLVITYTGNDERTNTPRPPAVPVGELLDVIDRAARTADGTPASTHVLVRHPLQPFDPRNFTPGHLTPDRPWSFDTVTLEGARALEAPRRPTPPFLSEPLPPVPDPVADLEALVRFAGHPVRAFLRQRLGISLGEREDEIADALPVELNHLDEWRVGQRLLDARLDGADLDVAAQAERARGTLPPGRLGEPVLARVRPVVEEIATAAERVLPTGAEPGSVDVHVTLPGGRRLTGTVAGVCGDVLRAVTYSRVGPRHRLALWVQWLALNAAHPERAWEAAAVGRARDSARNDARITVARLPPLDGDRHRHAVAHLLALVDLHDRGLREPLPLYCKTSAAYARAAGRGDDALKAGRDEWESPWAFEKEDRELEHQRVLGGVVTFDELLVARPRSDEAWENTEETRFGRYARRLWDGLLAHEEISDR</sequence>
<keyword evidence="5 10" id="KW-0347">Helicase</keyword>
<keyword evidence="6 10" id="KW-0269">Exonuclease</keyword>
<gene>
    <name evidence="10 13" type="primary">recC</name>
    <name evidence="13" type="ORF">DSM104329_04919</name>
</gene>
<keyword evidence="4 10" id="KW-0378">Hydrolase</keyword>
<proteinExistence type="inferred from homology"/>
<evidence type="ECO:0000256" key="10">
    <source>
        <dbReference type="HAMAP-Rule" id="MF_01486"/>
    </source>
</evidence>
<dbReference type="GO" id="GO:0000724">
    <property type="term" value="P:double-strand break repair via homologous recombination"/>
    <property type="evidence" value="ECO:0007669"/>
    <property type="project" value="UniProtKB-UniRule"/>
</dbReference>
<evidence type="ECO:0000256" key="9">
    <source>
        <dbReference type="ARBA" id="ARBA00023204"/>
    </source>
</evidence>
<dbReference type="Pfam" id="PF17946">
    <property type="entry name" value="RecC_C"/>
    <property type="match status" value="1"/>
</dbReference>
<dbReference type="KEGG" id="sbae:DSM104329_04919"/>
<dbReference type="InterPro" id="IPR027417">
    <property type="entry name" value="P-loop_NTPase"/>
</dbReference>
<keyword evidence="2 10" id="KW-0547">Nucleotide-binding</keyword>
<dbReference type="NCBIfam" id="TIGR01450">
    <property type="entry name" value="recC"/>
    <property type="match status" value="1"/>
</dbReference>
<dbReference type="GO" id="GO:0003678">
    <property type="term" value="F:DNA helicase activity"/>
    <property type="evidence" value="ECO:0007669"/>
    <property type="project" value="UniProtKB-UniRule"/>
</dbReference>
<comment type="function">
    <text evidence="10">A helicase/nuclease that prepares dsDNA breaks (DSB) for recombinational DNA repair. Binds to DSBs and unwinds DNA via a highly rapid and processive ATP-dependent bidirectional helicase activity. Unwinds dsDNA until it encounters a Chi (crossover hotspot instigator) sequence from the 3' direction. Cuts ssDNA a few nucleotides 3' to the Chi site. The properties and activities of the enzyme are changed at Chi. The Chi-altered holoenzyme produces a long 3'-ssDNA overhang and facilitates RecA-binding to the ssDNA for homologous DNA recombination and repair. Holoenzyme degrades any linearized DNA that is unable to undergo homologous recombination. In the holoenzyme this subunit recognizes the wild-type Chi sequence, and when added to isolated RecB increases its ATP-dependent helicase processivity.</text>
</comment>
<keyword evidence="1 10" id="KW-0540">Nuclease</keyword>
<dbReference type="PANTHER" id="PTHR30591:SF1">
    <property type="entry name" value="RECBCD ENZYME SUBUNIT RECC"/>
    <property type="match status" value="1"/>
</dbReference>
<dbReference type="AlphaFoldDB" id="A0A9E7C2E7"/>
<evidence type="ECO:0000256" key="6">
    <source>
        <dbReference type="ARBA" id="ARBA00022839"/>
    </source>
</evidence>
<dbReference type="SUPFAM" id="SSF52540">
    <property type="entry name" value="P-loop containing nucleoside triphosphate hydrolases"/>
    <property type="match status" value="2"/>
</dbReference>
<feature type="domain" description="RecC C-terminal" evidence="12">
    <location>
        <begin position="819"/>
        <end position="1052"/>
    </location>
</feature>
<name>A0A9E7C2E7_9ACTN</name>
<dbReference type="PIRSF" id="PIRSF000980">
    <property type="entry name" value="RecC"/>
    <property type="match status" value="1"/>
</dbReference>
<evidence type="ECO:0000259" key="12">
    <source>
        <dbReference type="Pfam" id="PF17946"/>
    </source>
</evidence>
<evidence type="ECO:0000256" key="7">
    <source>
        <dbReference type="ARBA" id="ARBA00022840"/>
    </source>
</evidence>
<evidence type="ECO:0000256" key="4">
    <source>
        <dbReference type="ARBA" id="ARBA00022801"/>
    </source>
</evidence>
<evidence type="ECO:0000256" key="8">
    <source>
        <dbReference type="ARBA" id="ARBA00023125"/>
    </source>
</evidence>
<comment type="similarity">
    <text evidence="10">Belongs to the RecC family.</text>
</comment>
<protein>
    <recommendedName>
        <fullName evidence="10">RecBCD enzyme subunit RecC</fullName>
    </recommendedName>
    <alternativeName>
        <fullName evidence="10">Exonuclease V subunit RecC</fullName>
        <shortName evidence="10">ExoV subunit RecC</shortName>
    </alternativeName>
    <alternativeName>
        <fullName evidence="10">Helicase/nuclease RecBCD subunit RecC</fullName>
    </alternativeName>
</protein>
<keyword evidence="7 10" id="KW-0067">ATP-binding</keyword>
<dbReference type="GO" id="GO:0009338">
    <property type="term" value="C:exodeoxyribonuclease V complex"/>
    <property type="evidence" value="ECO:0007669"/>
    <property type="project" value="InterPro"/>
</dbReference>
<reference evidence="13" key="1">
    <citation type="journal article" date="2022" name="Int. J. Syst. Evol. Microbiol.">
        <title>Pseudomonas aegrilactucae sp. nov. and Pseudomonas morbosilactucae sp. nov., pathogens causing bacterial rot of lettuce in Japan.</title>
        <authorList>
            <person name="Sawada H."/>
            <person name="Fujikawa T."/>
            <person name="Satou M."/>
        </authorList>
    </citation>
    <scope>NUCLEOTIDE SEQUENCE</scope>
    <source>
        <strain evidence="13">0166_1</strain>
    </source>
</reference>
<dbReference type="GO" id="GO:0008854">
    <property type="term" value="F:exodeoxyribonuclease V activity"/>
    <property type="evidence" value="ECO:0007669"/>
    <property type="project" value="InterPro"/>
</dbReference>
<dbReference type="Pfam" id="PF04257">
    <property type="entry name" value="Exonuc_V_gamma"/>
    <property type="match status" value="1"/>
</dbReference>
<dbReference type="SUPFAM" id="SSF52980">
    <property type="entry name" value="Restriction endonuclease-like"/>
    <property type="match status" value="1"/>
</dbReference>
<evidence type="ECO:0000313" key="14">
    <source>
        <dbReference type="Proteomes" id="UP001162834"/>
    </source>
</evidence>
<comment type="subunit">
    <text evidence="10">Heterotrimer of RecB, RecC and RecD. All subunits contribute to DNA-binding.</text>
</comment>
<dbReference type="GO" id="GO:0005524">
    <property type="term" value="F:ATP binding"/>
    <property type="evidence" value="ECO:0007669"/>
    <property type="project" value="UniProtKB-UniRule"/>
</dbReference>
<evidence type="ECO:0000256" key="2">
    <source>
        <dbReference type="ARBA" id="ARBA00022741"/>
    </source>
</evidence>
<evidence type="ECO:0000256" key="1">
    <source>
        <dbReference type="ARBA" id="ARBA00022722"/>
    </source>
</evidence>
<evidence type="ECO:0000256" key="11">
    <source>
        <dbReference type="SAM" id="MobiDB-lite"/>
    </source>
</evidence>
<keyword evidence="8 10" id="KW-0238">DNA-binding</keyword>
<keyword evidence="14" id="KW-1185">Reference proteome</keyword>
<evidence type="ECO:0000256" key="5">
    <source>
        <dbReference type="ARBA" id="ARBA00022806"/>
    </source>
</evidence>
<dbReference type="InterPro" id="IPR011335">
    <property type="entry name" value="Restrct_endonuc-II-like"/>
</dbReference>
<evidence type="ECO:0000313" key="13">
    <source>
        <dbReference type="EMBL" id="UGS38490.1"/>
    </source>
</evidence>
<dbReference type="EMBL" id="CP087164">
    <property type="protein sequence ID" value="UGS38490.1"/>
    <property type="molecule type" value="Genomic_DNA"/>
</dbReference>
<organism evidence="13 14">
    <name type="scientific">Capillimicrobium parvum</name>
    <dbReference type="NCBI Taxonomy" id="2884022"/>
    <lineage>
        <taxon>Bacteria</taxon>
        <taxon>Bacillati</taxon>
        <taxon>Actinomycetota</taxon>
        <taxon>Thermoleophilia</taxon>
        <taxon>Solirubrobacterales</taxon>
        <taxon>Capillimicrobiaceae</taxon>
        <taxon>Capillimicrobium</taxon>
    </lineage>
</organism>
<dbReference type="InterPro" id="IPR013986">
    <property type="entry name" value="DExx_box_DNA_helicase_dom_sf"/>
</dbReference>
<dbReference type="InterPro" id="IPR041500">
    <property type="entry name" value="RecC_C"/>
</dbReference>
<dbReference type="Gene3D" id="1.10.10.990">
    <property type="match status" value="1"/>
</dbReference>
<dbReference type="GO" id="GO:0003677">
    <property type="term" value="F:DNA binding"/>
    <property type="evidence" value="ECO:0007669"/>
    <property type="project" value="UniProtKB-UniRule"/>
</dbReference>
<dbReference type="InterPro" id="IPR006697">
    <property type="entry name" value="RecC"/>
</dbReference>
<dbReference type="Gene3D" id="3.40.50.300">
    <property type="entry name" value="P-loop containing nucleotide triphosphate hydrolases"/>
    <property type="match status" value="2"/>
</dbReference>
<dbReference type="Gene3D" id="1.10.10.160">
    <property type="match status" value="1"/>
</dbReference>